<comment type="caution">
    <text evidence="7">The sequence shown here is derived from an EMBL/GenBank/DDBJ whole genome shotgun (WGS) entry which is preliminary data.</text>
</comment>
<evidence type="ECO:0000256" key="1">
    <source>
        <dbReference type="ARBA" id="ARBA00004123"/>
    </source>
</evidence>
<keyword evidence="4" id="KW-0539">Nucleus</keyword>
<sequence>MSVSLPKCEYGRVVFVSAELENDALFFRAAVLPPPCKLLSISPDGLLGGPSLPLLAHADCSRAVPLCSTQRSSISSVLRYNMEVVSTPAGNGAKQWLSELGLEEPSLVRHLDSLFLPTSNQYQSVKGYNNLNSYDLGGSFLNVKQRDASPVTMNNTFTSTGYSSQWDALLNNERPAKMPKTISWDGSFSNQGMGNSLTHQPLLPLIFSHKQQQQHHEPQIQHQQQHHQHQHNHMNQFFSPQQQLCQGIDGFVASLPKLSDDLHDSVAPRTPTMEIGGSQVLGGGAQDTCNSDVHSVEAMSMSSTCNRDSSPIADSFRGKRKPEFFPSPTDMRVQRPPPMATTRAPSPPSKATGHTQDHIMAERKRREKLSQRFIALSAIVPGLKKMDKASVLGDAIKYVKSLQDRVQKLEEQAPKKNVSSIAVVKNGKDSKGSGSDGETGAESEVVESGETPDIEARVNDKNVLIKMHCEMKIGSVAKCISELEKLHLIVLNANILSFTNTSVDLTLSAQTEDGHEVTADEIVAALQSFFKTL</sequence>
<feature type="domain" description="BHLH" evidence="6">
    <location>
        <begin position="353"/>
        <end position="402"/>
    </location>
</feature>
<feature type="region of interest" description="Disordered" evidence="5">
    <location>
        <begin position="262"/>
        <end position="288"/>
    </location>
</feature>
<evidence type="ECO:0000313" key="8">
    <source>
        <dbReference type="Proteomes" id="UP000077202"/>
    </source>
</evidence>
<dbReference type="PANTHER" id="PTHR45959:SF2">
    <property type="entry name" value="BHLH TRANSCRIPTION FACTOR"/>
    <property type="match status" value="1"/>
</dbReference>
<feature type="region of interest" description="Disordered" evidence="5">
    <location>
        <begin position="300"/>
        <end position="363"/>
    </location>
</feature>
<dbReference type="EMBL" id="LVLJ01001671">
    <property type="protein sequence ID" value="OAE28783.1"/>
    <property type="molecule type" value="Genomic_DNA"/>
</dbReference>
<keyword evidence="2" id="KW-0805">Transcription regulation</keyword>
<evidence type="ECO:0000256" key="5">
    <source>
        <dbReference type="SAM" id="MobiDB-lite"/>
    </source>
</evidence>
<dbReference type="CDD" id="cd11452">
    <property type="entry name" value="bHLH_AtNAI1_like"/>
    <property type="match status" value="1"/>
</dbReference>
<accession>A0A176W7Z9</accession>
<dbReference type="GO" id="GO:0005634">
    <property type="term" value="C:nucleus"/>
    <property type="evidence" value="ECO:0007669"/>
    <property type="project" value="UniProtKB-SubCell"/>
</dbReference>
<keyword evidence="8" id="KW-1185">Reference proteome</keyword>
<dbReference type="AlphaFoldDB" id="A0A176W7Z9"/>
<evidence type="ECO:0000256" key="3">
    <source>
        <dbReference type="ARBA" id="ARBA00023163"/>
    </source>
</evidence>
<dbReference type="PANTHER" id="PTHR45959">
    <property type="entry name" value="BHLH TRANSCRIPTION FACTOR"/>
    <property type="match status" value="1"/>
</dbReference>
<name>A0A176W7Z9_MARPO</name>
<dbReference type="Pfam" id="PF22754">
    <property type="entry name" value="bHLH-TF_ACT-like_plant"/>
    <property type="match status" value="1"/>
</dbReference>
<comment type="subcellular location">
    <subcellularLocation>
        <location evidence="1">Nucleus</location>
    </subcellularLocation>
</comment>
<keyword evidence="3" id="KW-0804">Transcription</keyword>
<reference evidence="7" key="1">
    <citation type="submission" date="2016-03" db="EMBL/GenBank/DDBJ databases">
        <title>Mechanisms controlling the formation of the plant cell surface in tip-growing cells are functionally conserved among land plants.</title>
        <authorList>
            <person name="Honkanen S."/>
            <person name="Jones V.A."/>
            <person name="Morieri G."/>
            <person name="Champion C."/>
            <person name="Hetherington A.J."/>
            <person name="Kelly S."/>
            <person name="Saint-Marcoux D."/>
            <person name="Proust H."/>
            <person name="Prescott H."/>
            <person name="Dolan L."/>
        </authorList>
    </citation>
    <scope>NUCLEOTIDE SEQUENCE [LARGE SCALE GENOMIC DNA]</scope>
    <source>
        <tissue evidence="7">Whole gametophyte</tissue>
    </source>
</reference>
<dbReference type="InterPro" id="IPR052610">
    <property type="entry name" value="bHLH_transcription_regulator"/>
</dbReference>
<feature type="region of interest" description="Disordered" evidence="5">
    <location>
        <begin position="411"/>
        <end position="452"/>
    </location>
</feature>
<dbReference type="Pfam" id="PF00010">
    <property type="entry name" value="HLH"/>
    <property type="match status" value="1"/>
</dbReference>
<feature type="compositionally biased region" description="Acidic residues" evidence="5">
    <location>
        <begin position="439"/>
        <end position="452"/>
    </location>
</feature>
<dbReference type="InterPro" id="IPR036638">
    <property type="entry name" value="HLH_DNA-bd_sf"/>
</dbReference>
<evidence type="ECO:0000256" key="2">
    <source>
        <dbReference type="ARBA" id="ARBA00023015"/>
    </source>
</evidence>
<dbReference type="InterPro" id="IPR011598">
    <property type="entry name" value="bHLH_dom"/>
</dbReference>
<organism evidence="7 8">
    <name type="scientific">Marchantia polymorpha subsp. ruderalis</name>
    <dbReference type="NCBI Taxonomy" id="1480154"/>
    <lineage>
        <taxon>Eukaryota</taxon>
        <taxon>Viridiplantae</taxon>
        <taxon>Streptophyta</taxon>
        <taxon>Embryophyta</taxon>
        <taxon>Marchantiophyta</taxon>
        <taxon>Marchantiopsida</taxon>
        <taxon>Marchantiidae</taxon>
        <taxon>Marchantiales</taxon>
        <taxon>Marchantiaceae</taxon>
        <taxon>Marchantia</taxon>
    </lineage>
</organism>
<dbReference type="SMART" id="SM00353">
    <property type="entry name" value="HLH"/>
    <property type="match status" value="1"/>
</dbReference>
<dbReference type="Proteomes" id="UP000077202">
    <property type="component" value="Unassembled WGS sequence"/>
</dbReference>
<dbReference type="SUPFAM" id="SSF47459">
    <property type="entry name" value="HLH, helix-loop-helix DNA-binding domain"/>
    <property type="match status" value="1"/>
</dbReference>
<dbReference type="PROSITE" id="PS50888">
    <property type="entry name" value="BHLH"/>
    <property type="match status" value="1"/>
</dbReference>
<evidence type="ECO:0000256" key="4">
    <source>
        <dbReference type="ARBA" id="ARBA00023242"/>
    </source>
</evidence>
<protein>
    <recommendedName>
        <fullName evidence="6">BHLH domain-containing protein</fullName>
    </recommendedName>
</protein>
<dbReference type="InterPro" id="IPR054502">
    <property type="entry name" value="bHLH-TF_ACT-like_plant"/>
</dbReference>
<evidence type="ECO:0000313" key="7">
    <source>
        <dbReference type="EMBL" id="OAE28783.1"/>
    </source>
</evidence>
<proteinExistence type="predicted"/>
<feature type="compositionally biased region" description="Polar residues" evidence="5">
    <location>
        <begin position="300"/>
        <end position="309"/>
    </location>
</feature>
<dbReference type="Gene3D" id="4.10.280.10">
    <property type="entry name" value="Helix-loop-helix DNA-binding domain"/>
    <property type="match status" value="1"/>
</dbReference>
<feature type="region of interest" description="Disordered" evidence="5">
    <location>
        <begin position="209"/>
        <end position="232"/>
    </location>
</feature>
<evidence type="ECO:0000259" key="6">
    <source>
        <dbReference type="PROSITE" id="PS50888"/>
    </source>
</evidence>
<gene>
    <name evidence="7" type="ORF">AXG93_2446s1250</name>
</gene>
<dbReference type="GO" id="GO:0046983">
    <property type="term" value="F:protein dimerization activity"/>
    <property type="evidence" value="ECO:0007669"/>
    <property type="project" value="InterPro"/>
</dbReference>